<dbReference type="HOGENOM" id="CLU_016337_1_0_3"/>
<dbReference type="Pfam" id="PF05729">
    <property type="entry name" value="NACHT"/>
    <property type="match status" value="1"/>
</dbReference>
<organism evidence="2 3">
    <name type="scientific">Coleofasciculus chthonoplastes PCC 7420</name>
    <dbReference type="NCBI Taxonomy" id="118168"/>
    <lineage>
        <taxon>Bacteria</taxon>
        <taxon>Bacillati</taxon>
        <taxon>Cyanobacteriota</taxon>
        <taxon>Cyanophyceae</taxon>
        <taxon>Coleofasciculales</taxon>
        <taxon>Coleofasciculaceae</taxon>
        <taxon>Coleofasciculus</taxon>
    </lineage>
</organism>
<dbReference type="InterPro" id="IPR054501">
    <property type="entry name" value="NCH2"/>
</dbReference>
<keyword evidence="3" id="KW-1185">Reference proteome</keyword>
<dbReference type="InterPro" id="IPR027417">
    <property type="entry name" value="P-loop_NTPase"/>
</dbReference>
<dbReference type="Pfam" id="PF22727">
    <property type="entry name" value="NCH2"/>
    <property type="match status" value="1"/>
</dbReference>
<dbReference type="OrthoDB" id="448481at2"/>
<dbReference type="PROSITE" id="PS50837">
    <property type="entry name" value="NACHT"/>
    <property type="match status" value="1"/>
</dbReference>
<dbReference type="eggNOG" id="COG5635">
    <property type="taxonomic scope" value="Bacteria"/>
</dbReference>
<gene>
    <name evidence="2" type="ORF">MC7420_234</name>
</gene>
<dbReference type="STRING" id="118168.MC7420_234"/>
<proteinExistence type="predicted"/>
<evidence type="ECO:0000313" key="2">
    <source>
        <dbReference type="EMBL" id="EDX77097.1"/>
    </source>
</evidence>
<dbReference type="Gene3D" id="3.40.50.300">
    <property type="entry name" value="P-loop containing nucleotide triphosphate hydrolases"/>
    <property type="match status" value="1"/>
</dbReference>
<dbReference type="EMBL" id="DS989844">
    <property type="protein sequence ID" value="EDX77097.1"/>
    <property type="molecule type" value="Genomic_DNA"/>
</dbReference>
<sequence>MQLLPHDFLTQIARDYDLSPEQEEAFVARFSRQGNVDAIAESLHISPGAFRIRMSHVYKKFSIGGKGPNKARRLHDWLIKNYQASNPTSSPQTPTHEVEIDILVQEIRQKIKPSIQKQCGKMKVLDMIQPIGLKDIYTKVNILEKVIGRRRLAINELIQGCNLDAESFDRLGFGKVKEERIPGLEAVQKYDKLMVLGKPGAGKTTFLKYLAIQCAKSKVLTDKVPIFITLKQFAETQSQPSLTTYINQIFDNCNVTEVQVAAFLKHGSGLILLDGLDEVREEDADRVLTQIQAFTEKYDANTFVITCRIAAREYTFEKFTDVEVDDFDDKQIRTFATKWFQAKQSDLADYLIEQLENNKPIKELASNPLLLTLLCIEFEDSGEFPANRAELYSRAIHTLLRKWDAKRRIVREQVYKKLSVQRKEDLLSEVAFVTFERGEYLFKQREIEQYIADYIRNLPDAKTDPEALLLDSEAVLKSIEAHHGLLVERARGIYSFSHLTFQEYFTAREIVAKSDIGLLVSKITENRWREVFLLTAGMMRHADELVQQMKQIIDGLVAGDEKLQRFLTWVNQKSLSVEVPSKPSAVRAFYFALSPVRSRDLTLALDLDRFLDLARSLSLDFHLYVSLDLSRDLSRDFDRFLDLYVSLDLSLYVSLDSEFQKSLQPLKDQLPSPENNNKEQFNQWWQINCKVWIEQLRTVMIQHRNIGYNWQFSDSQKQLLEQYYDANKLLVDCLNSDCYISQELRQEIEDTLLLPIAEIEKCKSHIN</sequence>
<evidence type="ECO:0000259" key="1">
    <source>
        <dbReference type="PROSITE" id="PS50837"/>
    </source>
</evidence>
<dbReference type="PANTHER" id="PTHR46844:SF1">
    <property type="entry name" value="SLR5058 PROTEIN"/>
    <property type="match status" value="1"/>
</dbReference>
<dbReference type="SUPFAM" id="SSF52540">
    <property type="entry name" value="P-loop containing nucleoside triphosphate hydrolases"/>
    <property type="match status" value="2"/>
</dbReference>
<accession>B4VKS8</accession>
<evidence type="ECO:0000313" key="3">
    <source>
        <dbReference type="Proteomes" id="UP000003835"/>
    </source>
</evidence>
<protein>
    <submittedName>
        <fullName evidence="2">NACHT domain family</fullName>
    </submittedName>
</protein>
<dbReference type="Proteomes" id="UP000003835">
    <property type="component" value="Unassembled WGS sequence"/>
</dbReference>
<feature type="domain" description="NACHT" evidence="1">
    <location>
        <begin position="191"/>
        <end position="308"/>
    </location>
</feature>
<reference evidence="2 3" key="1">
    <citation type="submission" date="2008-07" db="EMBL/GenBank/DDBJ databases">
        <authorList>
            <person name="Tandeau de Marsac N."/>
            <person name="Ferriera S."/>
            <person name="Johnson J."/>
            <person name="Kravitz S."/>
            <person name="Beeson K."/>
            <person name="Sutton G."/>
            <person name="Rogers Y.-H."/>
            <person name="Friedman R."/>
            <person name="Frazier M."/>
            <person name="Venter J.C."/>
        </authorList>
    </citation>
    <scope>NUCLEOTIDE SEQUENCE [LARGE SCALE GENOMIC DNA]</scope>
    <source>
        <strain evidence="2 3">PCC 7420</strain>
    </source>
</reference>
<name>B4VKS8_9CYAN</name>
<dbReference type="PANTHER" id="PTHR46844">
    <property type="entry name" value="SLR5058 PROTEIN"/>
    <property type="match status" value="1"/>
</dbReference>
<dbReference type="InterPro" id="IPR007111">
    <property type="entry name" value="NACHT_NTPase"/>
</dbReference>
<dbReference type="AlphaFoldDB" id="B4VKS8"/>
<dbReference type="RefSeq" id="WP_006099210.1">
    <property type="nucleotide sequence ID" value="NZ_DS989844.1"/>
</dbReference>